<feature type="transmembrane region" description="Helical" evidence="7">
    <location>
        <begin position="130"/>
        <end position="149"/>
    </location>
</feature>
<dbReference type="CDD" id="cd01610">
    <property type="entry name" value="PAP2_like"/>
    <property type="match status" value="1"/>
</dbReference>
<evidence type="ECO:0000256" key="2">
    <source>
        <dbReference type="ARBA" id="ARBA00022475"/>
    </source>
</evidence>
<feature type="transmembrane region" description="Helical" evidence="7">
    <location>
        <begin position="12"/>
        <end position="34"/>
    </location>
</feature>
<dbReference type="SMART" id="SM00014">
    <property type="entry name" value="acidPPc"/>
    <property type="match status" value="1"/>
</dbReference>
<dbReference type="GO" id="GO:0016787">
    <property type="term" value="F:hydrolase activity"/>
    <property type="evidence" value="ECO:0007669"/>
    <property type="project" value="UniProtKB-KW"/>
</dbReference>
<dbReference type="InterPro" id="IPR036938">
    <property type="entry name" value="PAP2/HPO_sf"/>
</dbReference>
<feature type="transmembrane region" description="Helical" evidence="7">
    <location>
        <begin position="54"/>
        <end position="73"/>
    </location>
</feature>
<accession>A0A7H0VE82</accession>
<organism evidence="9 10">
    <name type="scientific">Croceimicrobium hydrocarbonivorans</name>
    <dbReference type="NCBI Taxonomy" id="2761580"/>
    <lineage>
        <taxon>Bacteria</taxon>
        <taxon>Pseudomonadati</taxon>
        <taxon>Bacteroidota</taxon>
        <taxon>Flavobacteriia</taxon>
        <taxon>Flavobacteriales</taxon>
        <taxon>Owenweeksiaceae</taxon>
        <taxon>Croceimicrobium</taxon>
    </lineage>
</organism>
<feature type="transmembrane region" description="Helical" evidence="7">
    <location>
        <begin position="80"/>
        <end position="100"/>
    </location>
</feature>
<dbReference type="KEGG" id="chyd:H4K34_16905"/>
<dbReference type="SUPFAM" id="SSF48317">
    <property type="entry name" value="Acid phosphatase/Vanadium-dependent haloperoxidase"/>
    <property type="match status" value="1"/>
</dbReference>
<reference evidence="9 10" key="1">
    <citation type="submission" date="2020-08" db="EMBL/GenBank/DDBJ databases">
        <title>Croceimicrobium hydrocarbonivorans gen. nov., sp. nov., a novel marine bacterium isolated from a bacterial consortium that degrades polyethylene terephthalate.</title>
        <authorList>
            <person name="Liu R."/>
        </authorList>
    </citation>
    <scope>NUCLEOTIDE SEQUENCE [LARGE SCALE GENOMIC DNA]</scope>
    <source>
        <strain evidence="9 10">A20-9</strain>
    </source>
</reference>
<name>A0A7H0VE82_9FLAO</name>
<keyword evidence="2" id="KW-1003">Cell membrane</keyword>
<evidence type="ECO:0000259" key="8">
    <source>
        <dbReference type="SMART" id="SM00014"/>
    </source>
</evidence>
<keyword evidence="3 7" id="KW-0812">Transmembrane</keyword>
<protein>
    <submittedName>
        <fullName evidence="9">Phosphatase PAP2 family protein</fullName>
    </submittedName>
</protein>
<dbReference type="Proteomes" id="UP000516305">
    <property type="component" value="Chromosome"/>
</dbReference>
<comment type="subcellular location">
    <subcellularLocation>
        <location evidence="1">Cell membrane</location>
        <topology evidence="1">Multi-pass membrane protein</topology>
    </subcellularLocation>
</comment>
<evidence type="ECO:0000256" key="6">
    <source>
        <dbReference type="ARBA" id="ARBA00023136"/>
    </source>
</evidence>
<proteinExistence type="predicted"/>
<dbReference type="GO" id="GO:0005886">
    <property type="term" value="C:plasma membrane"/>
    <property type="evidence" value="ECO:0007669"/>
    <property type="project" value="UniProtKB-SubCell"/>
</dbReference>
<keyword evidence="5 7" id="KW-1133">Transmembrane helix</keyword>
<keyword evidence="4" id="KW-0378">Hydrolase</keyword>
<evidence type="ECO:0000256" key="4">
    <source>
        <dbReference type="ARBA" id="ARBA00022801"/>
    </source>
</evidence>
<feature type="transmembrane region" description="Helical" evidence="7">
    <location>
        <begin position="156"/>
        <end position="174"/>
    </location>
</feature>
<keyword evidence="6 7" id="KW-0472">Membrane</keyword>
<keyword evidence="10" id="KW-1185">Reference proteome</keyword>
<dbReference type="Pfam" id="PF01569">
    <property type="entry name" value="PAP2"/>
    <property type="match status" value="1"/>
</dbReference>
<sequence length="214" mass="24850">MRINQIIRSLRWFLAPTLIFGLLALFFTARNGLAETQIWFNQYYSNFLDSAMPWYTYLGDGLVFLMLIVPFLFLKRRAMLALIFSAVLTLLFTSALKSYFNEPRPMRYFEQLDYDLREVPGVKAHYNHSFPSGHTTAAFAAWGVLAFFLRKKGWQLLCFSIALGVAYSRIYLSMHFLRDVGAGAILGAFIAINALYLAFKINKDWVQAYWFKRQ</sequence>
<feature type="transmembrane region" description="Helical" evidence="7">
    <location>
        <begin position="180"/>
        <end position="199"/>
    </location>
</feature>
<dbReference type="Gene3D" id="1.20.144.10">
    <property type="entry name" value="Phosphatidic acid phosphatase type 2/haloperoxidase"/>
    <property type="match status" value="1"/>
</dbReference>
<dbReference type="PANTHER" id="PTHR14969:SF62">
    <property type="entry name" value="DECAPRENYLPHOSPHORYL-5-PHOSPHORIBOSE PHOSPHATASE RV3807C-RELATED"/>
    <property type="match status" value="1"/>
</dbReference>
<evidence type="ECO:0000256" key="5">
    <source>
        <dbReference type="ARBA" id="ARBA00022989"/>
    </source>
</evidence>
<evidence type="ECO:0000256" key="1">
    <source>
        <dbReference type="ARBA" id="ARBA00004651"/>
    </source>
</evidence>
<feature type="domain" description="Phosphatidic acid phosphatase type 2/haloperoxidase" evidence="8">
    <location>
        <begin position="78"/>
        <end position="195"/>
    </location>
</feature>
<dbReference type="PANTHER" id="PTHR14969">
    <property type="entry name" value="SPHINGOSINE-1-PHOSPHATE PHOSPHOHYDROLASE"/>
    <property type="match status" value="1"/>
</dbReference>
<gene>
    <name evidence="9" type="ORF">H4K34_16905</name>
</gene>
<evidence type="ECO:0000256" key="3">
    <source>
        <dbReference type="ARBA" id="ARBA00022692"/>
    </source>
</evidence>
<evidence type="ECO:0000256" key="7">
    <source>
        <dbReference type="SAM" id="Phobius"/>
    </source>
</evidence>
<evidence type="ECO:0000313" key="10">
    <source>
        <dbReference type="Proteomes" id="UP000516305"/>
    </source>
</evidence>
<dbReference type="InterPro" id="IPR000326">
    <property type="entry name" value="PAP2/HPO"/>
</dbReference>
<dbReference type="RefSeq" id="WP_210758563.1">
    <property type="nucleotide sequence ID" value="NZ_CP060139.1"/>
</dbReference>
<dbReference type="EMBL" id="CP060139">
    <property type="protein sequence ID" value="QNR24030.1"/>
    <property type="molecule type" value="Genomic_DNA"/>
</dbReference>
<evidence type="ECO:0000313" key="9">
    <source>
        <dbReference type="EMBL" id="QNR24030.1"/>
    </source>
</evidence>
<dbReference type="AlphaFoldDB" id="A0A7H0VE82"/>